<dbReference type="GO" id="GO:0006635">
    <property type="term" value="P:fatty acid beta-oxidation"/>
    <property type="evidence" value="ECO:0007669"/>
    <property type="project" value="TreeGrafter"/>
</dbReference>
<reference evidence="1 2" key="1">
    <citation type="submission" date="2017-03" db="EMBL/GenBank/DDBJ databases">
        <title>Whole genome sequence of Micromonospora wenchangensis, isolated from mangrove soil.</title>
        <authorList>
            <person name="Yang H."/>
        </authorList>
    </citation>
    <scope>NUCLEOTIDE SEQUENCE [LARGE SCALE GENOMIC DNA]</scope>
    <source>
        <strain evidence="1 2">CCTCC AA 2012002</strain>
    </source>
</reference>
<dbReference type="Gene3D" id="3.90.226.10">
    <property type="entry name" value="2-enoyl-CoA Hydratase, Chain A, domain 1"/>
    <property type="match status" value="1"/>
</dbReference>
<dbReference type="CDD" id="cd06558">
    <property type="entry name" value="crotonase-like"/>
    <property type="match status" value="1"/>
</dbReference>
<dbReference type="SUPFAM" id="SSF52096">
    <property type="entry name" value="ClpP/crotonase"/>
    <property type="match status" value="1"/>
</dbReference>
<dbReference type="EMBL" id="MZMV01000060">
    <property type="protein sequence ID" value="OWV01500.1"/>
    <property type="molecule type" value="Genomic_DNA"/>
</dbReference>
<comment type="caution">
    <text evidence="1">The sequence shown here is derived from an EMBL/GenBank/DDBJ whole genome shotgun (WGS) entry which is preliminary data.</text>
</comment>
<evidence type="ECO:0000313" key="1">
    <source>
        <dbReference type="EMBL" id="OWV01500.1"/>
    </source>
</evidence>
<sequence>MTGSASSQTGTPQVVPLSIGSGQSVDTELIARVDRACAEVEGSPGALLVLRLTGTAGGGAPPADLSIHTVNKWERALRRLERLDAVTIAVADGLCAGPALEALLAADHRIGGPELRLRLPAAAGEPWPGMAVHRVANQVGVARSRSLVLFGAEISAVEAVGLGLVDEIAADLDRAVAERVTAVGELTGSELAIRRRLLLEASAVSFEEALGTHLAACDRTLRRMQGVQPA</sequence>
<dbReference type="Proteomes" id="UP000197174">
    <property type="component" value="Unassembled WGS sequence"/>
</dbReference>
<dbReference type="InterPro" id="IPR001753">
    <property type="entry name" value="Enoyl-CoA_hydra/iso"/>
</dbReference>
<dbReference type="GO" id="GO:0003824">
    <property type="term" value="F:catalytic activity"/>
    <property type="evidence" value="ECO:0007669"/>
    <property type="project" value="UniProtKB-ARBA"/>
</dbReference>
<keyword evidence="2" id="KW-1185">Reference proteome</keyword>
<dbReference type="OrthoDB" id="6006525at2"/>
<organism evidence="1 2">
    <name type="scientific">Micromonospora wenchangensis</name>
    <dbReference type="NCBI Taxonomy" id="1185415"/>
    <lineage>
        <taxon>Bacteria</taxon>
        <taxon>Bacillati</taxon>
        <taxon>Actinomycetota</taxon>
        <taxon>Actinomycetes</taxon>
        <taxon>Micromonosporales</taxon>
        <taxon>Micromonosporaceae</taxon>
        <taxon>Micromonospora</taxon>
    </lineage>
</organism>
<evidence type="ECO:0008006" key="3">
    <source>
        <dbReference type="Google" id="ProtNLM"/>
    </source>
</evidence>
<dbReference type="NCBIfam" id="NF042431">
    <property type="entry name" value="EnCoAhydt_DpgB"/>
    <property type="match status" value="1"/>
</dbReference>
<name>A0A246RGR9_9ACTN</name>
<protein>
    <recommendedName>
        <fullName evidence="3">Enoyl-CoA hydratase</fullName>
    </recommendedName>
</protein>
<dbReference type="PANTHER" id="PTHR11941:SF54">
    <property type="entry name" value="ENOYL-COA HYDRATASE, MITOCHONDRIAL"/>
    <property type="match status" value="1"/>
</dbReference>
<dbReference type="InterPro" id="IPR053545">
    <property type="entry name" value="Enoyl-CoA_hydratase-like"/>
</dbReference>
<dbReference type="PANTHER" id="PTHR11941">
    <property type="entry name" value="ENOYL-COA HYDRATASE-RELATED"/>
    <property type="match status" value="1"/>
</dbReference>
<dbReference type="InterPro" id="IPR029045">
    <property type="entry name" value="ClpP/crotonase-like_dom_sf"/>
</dbReference>
<evidence type="ECO:0000313" key="2">
    <source>
        <dbReference type="Proteomes" id="UP000197174"/>
    </source>
</evidence>
<accession>A0A246RGR9</accession>
<dbReference type="Pfam" id="PF00378">
    <property type="entry name" value="ECH_1"/>
    <property type="match status" value="1"/>
</dbReference>
<dbReference type="AlphaFoldDB" id="A0A246RGR9"/>
<proteinExistence type="predicted"/>
<dbReference type="RefSeq" id="WP_158224243.1">
    <property type="nucleotide sequence ID" value="NZ_CBDRBW010000010.1"/>
</dbReference>
<gene>
    <name evidence="1" type="ORF">B5D80_26485</name>
</gene>